<accession>A0A9P9I6Y9</accession>
<evidence type="ECO:0000313" key="2">
    <source>
        <dbReference type="Proteomes" id="UP000700596"/>
    </source>
</evidence>
<keyword evidence="2" id="KW-1185">Reference proteome</keyword>
<dbReference type="Proteomes" id="UP000700596">
    <property type="component" value="Unassembled WGS sequence"/>
</dbReference>
<reference evidence="1" key="1">
    <citation type="journal article" date="2021" name="Nat. Commun.">
        <title>Genetic determinants of endophytism in the Arabidopsis root mycobiome.</title>
        <authorList>
            <person name="Mesny F."/>
            <person name="Miyauchi S."/>
            <person name="Thiergart T."/>
            <person name="Pickel B."/>
            <person name="Atanasova L."/>
            <person name="Karlsson M."/>
            <person name="Huettel B."/>
            <person name="Barry K.W."/>
            <person name="Haridas S."/>
            <person name="Chen C."/>
            <person name="Bauer D."/>
            <person name="Andreopoulos W."/>
            <person name="Pangilinan J."/>
            <person name="LaButti K."/>
            <person name="Riley R."/>
            <person name="Lipzen A."/>
            <person name="Clum A."/>
            <person name="Drula E."/>
            <person name="Henrissat B."/>
            <person name="Kohler A."/>
            <person name="Grigoriev I.V."/>
            <person name="Martin F.M."/>
            <person name="Hacquard S."/>
        </authorList>
    </citation>
    <scope>NUCLEOTIDE SEQUENCE</scope>
    <source>
        <strain evidence="1">MPI-CAGE-CH-0243</strain>
    </source>
</reference>
<proteinExistence type="predicted"/>
<sequence>MEATSENTTVYELQNLQVTSFTDSQLCEARGRLINLWNKIPLVKDPLRHSPEAKDAFLTFLCALDDYPGIFRSPSCSQMLEGMIPEMRNSIYEYWVRSKGTRQFHYFKKSEITIRDVKEIQDWWTRGNLGNLHFEELANIWHLKAIFTFESHESLMKMKEFRNIIQGYFRDKTKDLDPENTASEASTSFRSVHVRVELPDTSFETSVAENTNLHSVNLLEDLPMRLEKLNELPPESKLCIVFDYSDYKDSDRLKWRIYEMVHSILPVLKKLAASKYKVSVWVSESIIIKEIDESTTVDGFRDLLVDARLKAWEKWYLDSSSE</sequence>
<dbReference type="AlphaFoldDB" id="A0A9P9I6Y9"/>
<name>A0A9P9I6Y9_9PLEO</name>
<evidence type="ECO:0000313" key="1">
    <source>
        <dbReference type="EMBL" id="KAH7109292.1"/>
    </source>
</evidence>
<protein>
    <submittedName>
        <fullName evidence="1">Uncharacterized protein</fullName>
    </submittedName>
</protein>
<comment type="caution">
    <text evidence="1">The sequence shown here is derived from an EMBL/GenBank/DDBJ whole genome shotgun (WGS) entry which is preliminary data.</text>
</comment>
<gene>
    <name evidence="1" type="ORF">B0J11DRAFT_586634</name>
</gene>
<organism evidence="1 2">
    <name type="scientific">Dendryphion nanum</name>
    <dbReference type="NCBI Taxonomy" id="256645"/>
    <lineage>
        <taxon>Eukaryota</taxon>
        <taxon>Fungi</taxon>
        <taxon>Dikarya</taxon>
        <taxon>Ascomycota</taxon>
        <taxon>Pezizomycotina</taxon>
        <taxon>Dothideomycetes</taxon>
        <taxon>Pleosporomycetidae</taxon>
        <taxon>Pleosporales</taxon>
        <taxon>Torulaceae</taxon>
        <taxon>Dendryphion</taxon>
    </lineage>
</organism>
<dbReference type="EMBL" id="JAGMWT010000033">
    <property type="protein sequence ID" value="KAH7109292.1"/>
    <property type="molecule type" value="Genomic_DNA"/>
</dbReference>